<proteinExistence type="inferred from homology"/>
<dbReference type="RefSeq" id="WP_217065120.1">
    <property type="nucleotide sequence ID" value="NZ_JAHQCS010000064.1"/>
</dbReference>
<name>A0ABS6JCC8_9BACI</name>
<sequence length="347" mass="38120">MRESNKQQSGSYIKWTIFILILLAINYYELPYYFTIPGDAKVLTEVIEVEDGYDYEGTFMLTTVRMGKANVVNYIWAMFSDQREIIPENQIRPEGETDEEYQHRQLMMMAGSQELAVIVAYQHAGKTAFFENRGVFVTSVIPDMDAEGKLQMGDKIIAVDGDEVLDSTKLLSVLGEYNIGDSVTLTVEREGTVADVDIEIFPFPEDINATGDRGGVGIANPVTDRELVNEPEVSIDTAKIGGPSAGLMFSLEIYNQLVPEDITKGYHIAGTGTINEDGDVGRIGGVKQKVIASHNAGAAYFLAPNEGGSPESNYAIAQETADSLKTDMVVVPVDTFEEALEFLRNLP</sequence>
<dbReference type="InterPro" id="IPR001478">
    <property type="entry name" value="PDZ"/>
</dbReference>
<dbReference type="InterPro" id="IPR027065">
    <property type="entry name" value="Lon_Prtase"/>
</dbReference>
<feature type="active site" evidence="1">
    <location>
        <position position="244"/>
    </location>
</feature>
<evidence type="ECO:0000259" key="4">
    <source>
        <dbReference type="PROSITE" id="PS51786"/>
    </source>
</evidence>
<accession>A0ABS6JCC8</accession>
<comment type="similarity">
    <text evidence="1">Belongs to the peptidase S16 family.</text>
</comment>
<organism evidence="5 6">
    <name type="scientific">Evansella tamaricis</name>
    <dbReference type="NCBI Taxonomy" id="2069301"/>
    <lineage>
        <taxon>Bacteria</taxon>
        <taxon>Bacillati</taxon>
        <taxon>Bacillota</taxon>
        <taxon>Bacilli</taxon>
        <taxon>Bacillales</taxon>
        <taxon>Bacillaceae</taxon>
        <taxon>Evansella</taxon>
    </lineage>
</organism>
<dbReference type="SMART" id="SM00228">
    <property type="entry name" value="PDZ"/>
    <property type="match status" value="1"/>
</dbReference>
<dbReference type="EMBL" id="JAHQCS010000064">
    <property type="protein sequence ID" value="MBU9711236.1"/>
    <property type="molecule type" value="Genomic_DNA"/>
</dbReference>
<comment type="caution">
    <text evidence="5">The sequence shown here is derived from an EMBL/GenBank/DDBJ whole genome shotgun (WGS) entry which is preliminary data.</text>
</comment>
<dbReference type="PROSITE" id="PS50106">
    <property type="entry name" value="PDZ"/>
    <property type="match status" value="1"/>
</dbReference>
<dbReference type="EC" id="3.4.21.53" evidence="1"/>
<keyword evidence="1" id="KW-0378">Hydrolase</keyword>
<feature type="domain" description="Lon proteolytic" evidence="4">
    <location>
        <begin position="240"/>
        <end position="346"/>
    </location>
</feature>
<dbReference type="Pfam" id="PF13180">
    <property type="entry name" value="PDZ_2"/>
    <property type="match status" value="1"/>
</dbReference>
<keyword evidence="2" id="KW-1133">Transmembrane helix</keyword>
<dbReference type="Pfam" id="PF05362">
    <property type="entry name" value="Lon_C"/>
    <property type="match status" value="1"/>
</dbReference>
<dbReference type="NCBIfam" id="NF041438">
    <property type="entry name" value="SepM_fam_S16"/>
    <property type="match status" value="1"/>
</dbReference>
<evidence type="ECO:0000259" key="3">
    <source>
        <dbReference type="PROSITE" id="PS50106"/>
    </source>
</evidence>
<gene>
    <name evidence="5" type="ORF">KS419_05790</name>
</gene>
<keyword evidence="2" id="KW-0812">Transmembrane</keyword>
<keyword evidence="2" id="KW-0472">Membrane</keyword>
<feature type="active site" evidence="1">
    <location>
        <position position="289"/>
    </location>
</feature>
<dbReference type="Proteomes" id="UP000784880">
    <property type="component" value="Unassembled WGS sequence"/>
</dbReference>
<protein>
    <recommendedName>
        <fullName evidence="1">endopeptidase La</fullName>
        <ecNumber evidence="1">3.4.21.53</ecNumber>
    </recommendedName>
</protein>
<keyword evidence="6" id="KW-1185">Reference proteome</keyword>
<dbReference type="PROSITE" id="PS51786">
    <property type="entry name" value="LON_PROTEOLYTIC"/>
    <property type="match status" value="1"/>
</dbReference>
<dbReference type="PANTHER" id="PTHR10046">
    <property type="entry name" value="ATP DEPENDENT LON PROTEASE FAMILY MEMBER"/>
    <property type="match status" value="1"/>
</dbReference>
<evidence type="ECO:0000313" key="5">
    <source>
        <dbReference type="EMBL" id="MBU9711236.1"/>
    </source>
</evidence>
<reference evidence="5 6" key="1">
    <citation type="submission" date="2021-06" db="EMBL/GenBank/DDBJ databases">
        <title>Bacillus sp. RD4P76, an endophyte from a halophyte.</title>
        <authorList>
            <person name="Sun J.-Q."/>
        </authorList>
    </citation>
    <scope>NUCLEOTIDE SEQUENCE [LARGE SCALE GENOMIC DNA]</scope>
    <source>
        <strain evidence="5 6">CGMCC 1.15917</strain>
    </source>
</reference>
<keyword evidence="1" id="KW-0720">Serine protease</keyword>
<comment type="catalytic activity">
    <reaction evidence="1">
        <text>Hydrolysis of proteins in presence of ATP.</text>
        <dbReference type="EC" id="3.4.21.53"/>
    </reaction>
</comment>
<feature type="transmembrane region" description="Helical" evidence="2">
    <location>
        <begin position="12"/>
        <end position="28"/>
    </location>
</feature>
<feature type="domain" description="PDZ" evidence="3">
    <location>
        <begin position="134"/>
        <end position="191"/>
    </location>
</feature>
<evidence type="ECO:0000256" key="2">
    <source>
        <dbReference type="SAM" id="Phobius"/>
    </source>
</evidence>
<keyword evidence="1" id="KW-0645">Protease</keyword>
<dbReference type="InterPro" id="IPR008269">
    <property type="entry name" value="Lon_proteolytic"/>
</dbReference>
<evidence type="ECO:0000313" key="6">
    <source>
        <dbReference type="Proteomes" id="UP000784880"/>
    </source>
</evidence>
<evidence type="ECO:0000256" key="1">
    <source>
        <dbReference type="PROSITE-ProRule" id="PRU01122"/>
    </source>
</evidence>